<name>A0AAD7QB46_QUISA</name>
<dbReference type="Pfam" id="PF04043">
    <property type="entry name" value="PMEI"/>
    <property type="match status" value="1"/>
</dbReference>
<dbReference type="KEGG" id="qsa:O6P43_007261"/>
<accession>A0AAD7QB46</accession>
<dbReference type="InterPro" id="IPR052421">
    <property type="entry name" value="PCW_Enzyme_Inhibitor"/>
</dbReference>
<dbReference type="AlphaFoldDB" id="A0AAD7QB46"/>
<keyword evidence="2" id="KW-1015">Disulfide bond</keyword>
<organism evidence="6 7">
    <name type="scientific">Quillaja saponaria</name>
    <name type="common">Soap bark tree</name>
    <dbReference type="NCBI Taxonomy" id="32244"/>
    <lineage>
        <taxon>Eukaryota</taxon>
        <taxon>Viridiplantae</taxon>
        <taxon>Streptophyta</taxon>
        <taxon>Embryophyta</taxon>
        <taxon>Tracheophyta</taxon>
        <taxon>Spermatophyta</taxon>
        <taxon>Magnoliopsida</taxon>
        <taxon>eudicotyledons</taxon>
        <taxon>Gunneridae</taxon>
        <taxon>Pentapetalae</taxon>
        <taxon>rosids</taxon>
        <taxon>fabids</taxon>
        <taxon>Fabales</taxon>
        <taxon>Quillajaceae</taxon>
        <taxon>Quillaja</taxon>
    </lineage>
</organism>
<proteinExistence type="inferred from homology"/>
<reference evidence="6" key="1">
    <citation type="journal article" date="2023" name="Science">
        <title>Elucidation of the pathway for biosynthesis of saponin adjuvants from the soapbark tree.</title>
        <authorList>
            <person name="Reed J."/>
            <person name="Orme A."/>
            <person name="El-Demerdash A."/>
            <person name="Owen C."/>
            <person name="Martin L.B.B."/>
            <person name="Misra R.C."/>
            <person name="Kikuchi S."/>
            <person name="Rejzek M."/>
            <person name="Martin A.C."/>
            <person name="Harkess A."/>
            <person name="Leebens-Mack J."/>
            <person name="Louveau T."/>
            <person name="Stephenson M.J."/>
            <person name="Osbourn A."/>
        </authorList>
    </citation>
    <scope>NUCLEOTIDE SEQUENCE</scope>
    <source>
        <strain evidence="6">S10</strain>
    </source>
</reference>
<sequence length="182" mass="19906">MDLNKNIHLFVSLACLCILSFSISHVVCSPFAGKPVLDPVLLKICGATENPTLCANSVLPLLHGPVDLVNVLKSEIDATIKEASIILKQITKMNNTATSKEVKSALESCQQMYRDAIDNLKETKTFAEARNAVDVINKLSGVASCYSTCDDSFADFQLQSPLNTQNFNWFIQILLSLGNLLK</sequence>
<comment type="similarity">
    <text evidence="3">Belongs to the PMEI family.</text>
</comment>
<feature type="domain" description="Pectinesterase inhibitor" evidence="5">
    <location>
        <begin position="36"/>
        <end position="177"/>
    </location>
</feature>
<evidence type="ECO:0000313" key="6">
    <source>
        <dbReference type="EMBL" id="KAJ7977671.1"/>
    </source>
</evidence>
<keyword evidence="7" id="KW-1185">Reference proteome</keyword>
<gene>
    <name evidence="6" type="ORF">O6P43_007261</name>
</gene>
<evidence type="ECO:0000256" key="1">
    <source>
        <dbReference type="ARBA" id="ARBA00022729"/>
    </source>
</evidence>
<evidence type="ECO:0000259" key="5">
    <source>
        <dbReference type="SMART" id="SM00856"/>
    </source>
</evidence>
<dbReference type="InterPro" id="IPR006501">
    <property type="entry name" value="Pectinesterase_inhib_dom"/>
</dbReference>
<dbReference type="EMBL" id="JARAOO010000003">
    <property type="protein sequence ID" value="KAJ7977671.1"/>
    <property type="molecule type" value="Genomic_DNA"/>
</dbReference>
<dbReference type="PANTHER" id="PTHR36710:SF21">
    <property type="entry name" value="PECTINESTERASE INHIBITOR DOMAIN-CONTAINING PROTEIN"/>
    <property type="match status" value="1"/>
</dbReference>
<keyword evidence="1 4" id="KW-0732">Signal</keyword>
<evidence type="ECO:0000256" key="3">
    <source>
        <dbReference type="ARBA" id="ARBA00038471"/>
    </source>
</evidence>
<dbReference type="PANTHER" id="PTHR36710">
    <property type="entry name" value="PECTINESTERASE INHIBITOR-LIKE"/>
    <property type="match status" value="1"/>
</dbReference>
<comment type="caution">
    <text evidence="6">The sequence shown here is derived from an EMBL/GenBank/DDBJ whole genome shotgun (WGS) entry which is preliminary data.</text>
</comment>
<dbReference type="SUPFAM" id="SSF101148">
    <property type="entry name" value="Plant invertase/pectin methylesterase inhibitor"/>
    <property type="match status" value="1"/>
</dbReference>
<dbReference type="InterPro" id="IPR035513">
    <property type="entry name" value="Invertase/methylesterase_inhib"/>
</dbReference>
<dbReference type="SMART" id="SM00856">
    <property type="entry name" value="PMEI"/>
    <property type="match status" value="1"/>
</dbReference>
<dbReference type="CDD" id="cd15800">
    <property type="entry name" value="PMEI-like_2"/>
    <property type="match status" value="1"/>
</dbReference>
<dbReference type="Gene3D" id="1.20.140.40">
    <property type="entry name" value="Invertase/pectin methylesterase inhibitor family protein"/>
    <property type="match status" value="1"/>
</dbReference>
<dbReference type="GO" id="GO:0004857">
    <property type="term" value="F:enzyme inhibitor activity"/>
    <property type="evidence" value="ECO:0007669"/>
    <property type="project" value="InterPro"/>
</dbReference>
<dbReference type="NCBIfam" id="TIGR01614">
    <property type="entry name" value="PME_inhib"/>
    <property type="match status" value="1"/>
</dbReference>
<feature type="signal peptide" evidence="4">
    <location>
        <begin position="1"/>
        <end position="28"/>
    </location>
</feature>
<feature type="chain" id="PRO_5042132939" evidence="4">
    <location>
        <begin position="29"/>
        <end position="182"/>
    </location>
</feature>
<protein>
    <submittedName>
        <fullName evidence="6">Pectinesterase inhibitor-like</fullName>
    </submittedName>
</protein>
<evidence type="ECO:0000313" key="7">
    <source>
        <dbReference type="Proteomes" id="UP001163823"/>
    </source>
</evidence>
<dbReference type="Proteomes" id="UP001163823">
    <property type="component" value="Chromosome 3"/>
</dbReference>
<evidence type="ECO:0000256" key="2">
    <source>
        <dbReference type="ARBA" id="ARBA00023157"/>
    </source>
</evidence>
<evidence type="ECO:0000256" key="4">
    <source>
        <dbReference type="SAM" id="SignalP"/>
    </source>
</evidence>